<protein>
    <submittedName>
        <fullName evidence="1">Uncharacterized protein</fullName>
    </submittedName>
</protein>
<dbReference type="EMBL" id="JAHQIW010000280">
    <property type="protein sequence ID" value="KAJ1347163.1"/>
    <property type="molecule type" value="Genomic_DNA"/>
</dbReference>
<proteinExistence type="predicted"/>
<keyword evidence="2" id="KW-1185">Reference proteome</keyword>
<comment type="caution">
    <text evidence="1">The sequence shown here is derived from an EMBL/GenBank/DDBJ whole genome shotgun (WGS) entry which is preliminary data.</text>
</comment>
<reference evidence="1" key="1">
    <citation type="submission" date="2021-06" db="EMBL/GenBank/DDBJ databases">
        <title>Parelaphostrongylus tenuis whole genome reference sequence.</title>
        <authorList>
            <person name="Garwood T.J."/>
            <person name="Larsen P.A."/>
            <person name="Fountain-Jones N.M."/>
            <person name="Garbe J.R."/>
            <person name="Macchietto M.G."/>
            <person name="Kania S.A."/>
            <person name="Gerhold R.W."/>
            <person name="Richards J.E."/>
            <person name="Wolf T.M."/>
        </authorList>
    </citation>
    <scope>NUCLEOTIDE SEQUENCE</scope>
    <source>
        <strain evidence="1">MNPRO001-30</strain>
        <tissue evidence="1">Meninges</tissue>
    </source>
</reference>
<sequence length="61" mass="6945">MLVPQELSPKKLLELMIDISARECQSERDVMFIDDAMIYTVGRRYTGIANTATLCEGHRTL</sequence>
<evidence type="ECO:0000313" key="1">
    <source>
        <dbReference type="EMBL" id="KAJ1347163.1"/>
    </source>
</evidence>
<gene>
    <name evidence="1" type="ORF">KIN20_002158</name>
</gene>
<accession>A0AAD5LZD8</accession>
<name>A0AAD5LZD8_PARTN</name>
<dbReference type="AlphaFoldDB" id="A0AAD5LZD8"/>
<organism evidence="1 2">
    <name type="scientific">Parelaphostrongylus tenuis</name>
    <name type="common">Meningeal worm</name>
    <dbReference type="NCBI Taxonomy" id="148309"/>
    <lineage>
        <taxon>Eukaryota</taxon>
        <taxon>Metazoa</taxon>
        <taxon>Ecdysozoa</taxon>
        <taxon>Nematoda</taxon>
        <taxon>Chromadorea</taxon>
        <taxon>Rhabditida</taxon>
        <taxon>Rhabditina</taxon>
        <taxon>Rhabditomorpha</taxon>
        <taxon>Strongyloidea</taxon>
        <taxon>Metastrongylidae</taxon>
        <taxon>Parelaphostrongylus</taxon>
    </lineage>
</organism>
<evidence type="ECO:0000313" key="2">
    <source>
        <dbReference type="Proteomes" id="UP001196413"/>
    </source>
</evidence>
<dbReference type="Proteomes" id="UP001196413">
    <property type="component" value="Unassembled WGS sequence"/>
</dbReference>